<feature type="signal peptide" evidence="1">
    <location>
        <begin position="1"/>
        <end position="21"/>
    </location>
</feature>
<sequence>MIKKKLIKLAAVGIAAVTALVATGCSGLSSSYSTDPTAITYFTWEDTTTNAALDEAFSGWSDGQYHVQRMNIPSAAYNQKLTSLTLAQKLPDFFWCNLDTAEAMGRQGLLYNWADYAKKKSGSFDPAKFSPATLDSWYISPGQLYGLPTLANTYGFFYNKKYLAKAGVSIPKTKWTWPELFSVIKKLKGVNGSKYGLWTMDAPSGLYSLNGTNLLSVGNGGKKVNDHYTGGTELQYDQQLIDAADQWSKLMQAGDVMATDQANANATAAFSSGKTGLLYGGQWLAVSFLASTSMKAGDWGFAPMPTAATPVQPLDPQGVCSPKQLKDPDAVWKALSYLETDVLPKVLAKAPVAPPAYAPSAPPYYDSLTKSGAGSTADTVRYEMQTPTKIPVRFIAPWSQRVGDITNVQWVDIINGKTSAAQGVPKMFADMNQTIKDTGNIS</sequence>
<feature type="chain" id="PRO_5039444109" evidence="1">
    <location>
        <begin position="22"/>
        <end position="442"/>
    </location>
</feature>
<evidence type="ECO:0000313" key="3">
    <source>
        <dbReference type="Proteomes" id="UP000319263"/>
    </source>
</evidence>
<dbReference type="OrthoDB" id="1650177at2"/>
<dbReference type="Proteomes" id="UP000319263">
    <property type="component" value="Chromosome"/>
</dbReference>
<dbReference type="EMBL" id="CP041692">
    <property type="protein sequence ID" value="QDP95719.1"/>
    <property type="molecule type" value="Genomic_DNA"/>
</dbReference>
<dbReference type="InterPro" id="IPR006059">
    <property type="entry name" value="SBP"/>
</dbReference>
<protein>
    <submittedName>
        <fullName evidence="2">Extracellular solute-binding protein</fullName>
    </submittedName>
</protein>
<dbReference type="KEGG" id="mik:FOE78_07205"/>
<reference evidence="2 3" key="1">
    <citation type="submission" date="2019-07" db="EMBL/GenBank/DDBJ databases">
        <title>Microlunatus dokdonensis sp. nov. isolated from the rhizospheric soil of the wild plant Elymus tsukushiensis.</title>
        <authorList>
            <person name="Ghim S.-Y."/>
            <person name="Hwang Y.-J."/>
            <person name="Son J.-S."/>
            <person name="Shin J.-H."/>
        </authorList>
    </citation>
    <scope>NUCLEOTIDE SEQUENCE [LARGE SCALE GENOMIC DNA]</scope>
    <source>
        <strain evidence="2 3">KUDC0627</strain>
    </source>
</reference>
<dbReference type="Gene3D" id="3.40.190.10">
    <property type="entry name" value="Periplasmic binding protein-like II"/>
    <property type="match status" value="1"/>
</dbReference>
<dbReference type="PANTHER" id="PTHR43649">
    <property type="entry name" value="ARABINOSE-BINDING PROTEIN-RELATED"/>
    <property type="match status" value="1"/>
</dbReference>
<dbReference type="PROSITE" id="PS51257">
    <property type="entry name" value="PROKAR_LIPOPROTEIN"/>
    <property type="match status" value="1"/>
</dbReference>
<dbReference type="SUPFAM" id="SSF53850">
    <property type="entry name" value="Periplasmic binding protein-like II"/>
    <property type="match status" value="1"/>
</dbReference>
<keyword evidence="1" id="KW-0732">Signal</keyword>
<accession>A0A516PX08</accession>
<dbReference type="RefSeq" id="WP_143985687.1">
    <property type="nucleotide sequence ID" value="NZ_CP041692.1"/>
</dbReference>
<dbReference type="InterPro" id="IPR050490">
    <property type="entry name" value="Bact_solute-bd_prot1"/>
</dbReference>
<proteinExistence type="predicted"/>
<dbReference type="AlphaFoldDB" id="A0A516PX08"/>
<dbReference type="PANTHER" id="PTHR43649:SF12">
    <property type="entry name" value="DIACETYLCHITOBIOSE BINDING PROTEIN DASA"/>
    <property type="match status" value="1"/>
</dbReference>
<evidence type="ECO:0000256" key="1">
    <source>
        <dbReference type="SAM" id="SignalP"/>
    </source>
</evidence>
<organism evidence="2 3">
    <name type="scientific">Microlunatus elymi</name>
    <dbReference type="NCBI Taxonomy" id="2596828"/>
    <lineage>
        <taxon>Bacteria</taxon>
        <taxon>Bacillati</taxon>
        <taxon>Actinomycetota</taxon>
        <taxon>Actinomycetes</taxon>
        <taxon>Propionibacteriales</taxon>
        <taxon>Propionibacteriaceae</taxon>
        <taxon>Microlunatus</taxon>
    </lineage>
</organism>
<keyword evidence="3" id="KW-1185">Reference proteome</keyword>
<name>A0A516PX08_9ACTN</name>
<evidence type="ECO:0000313" key="2">
    <source>
        <dbReference type="EMBL" id="QDP95719.1"/>
    </source>
</evidence>
<gene>
    <name evidence="2" type="ORF">FOE78_07205</name>
</gene>
<dbReference type="Pfam" id="PF01547">
    <property type="entry name" value="SBP_bac_1"/>
    <property type="match status" value="1"/>
</dbReference>